<dbReference type="InterPro" id="IPR050916">
    <property type="entry name" value="SCAN-C2H2_zinc_finger"/>
</dbReference>
<evidence type="ECO:0000259" key="4">
    <source>
        <dbReference type="PROSITE" id="PS50804"/>
    </source>
</evidence>
<keyword evidence="1 2" id="KW-0539">Nucleus</keyword>
<dbReference type="Gene3D" id="1.10.4020.10">
    <property type="entry name" value="DNA breaking-rejoining enzymes"/>
    <property type="match status" value="1"/>
</dbReference>
<keyword evidence="6" id="KW-1185">Reference proteome</keyword>
<dbReference type="OrthoDB" id="654211at2759"/>
<sequence>MQFLPRALLLGRVGTARLLARSRDPRAVGRAPLCASDLNGSEDRDPGTKTQVNRTLPARSPGAQRRAAKAAGTARPPVDGGYSSWTVLLDILRTQASRKPPKVFLNRNSSWSVPLKLFKVKMNTDSKVVLSLDVQAPAEQKKLLTQKVEVEMQESSLKGNNPPARETFRRRFRQLCYQETPGPREALTQLKEHCYLWLRPHMNTKEQILDLLVLEQFLSILPKEVQDWVKEQCPESGEEAVILLEDLEREFDESQHETVARRHREGILSKETVLQEQQTSLNVPFQPKEPQPTCDPALEPHPMGETGEREQQQWVLESTLLNETKTNHSRWF</sequence>
<feature type="region of interest" description="Disordered" evidence="3">
    <location>
        <begin position="31"/>
        <end position="77"/>
    </location>
</feature>
<dbReference type="EMBL" id="JAGFMF010012210">
    <property type="protein sequence ID" value="KAG8505926.1"/>
    <property type="molecule type" value="Genomic_DNA"/>
</dbReference>
<dbReference type="SUPFAM" id="SSF47353">
    <property type="entry name" value="Retrovirus capsid dimerization domain-like"/>
    <property type="match status" value="1"/>
</dbReference>
<dbReference type="PANTHER" id="PTHR45935">
    <property type="entry name" value="PROTEIN ZBED8-RELATED"/>
    <property type="match status" value="1"/>
</dbReference>
<name>A0A8J6DF22_GALPY</name>
<dbReference type="SMART" id="SM00431">
    <property type="entry name" value="SCAN"/>
    <property type="match status" value="1"/>
</dbReference>
<dbReference type="FunFam" id="1.10.4020.10:FF:000001">
    <property type="entry name" value="zinc finger protein 263 isoform X1"/>
    <property type="match status" value="1"/>
</dbReference>
<evidence type="ECO:0000313" key="5">
    <source>
        <dbReference type="EMBL" id="KAG8505926.1"/>
    </source>
</evidence>
<accession>A0A8J6DF22</accession>
<protein>
    <submittedName>
        <fullName evidence="5">Zinc finger and SCAN domain-containing protein 9</fullName>
    </submittedName>
</protein>
<dbReference type="Pfam" id="PF02023">
    <property type="entry name" value="SCAN"/>
    <property type="match status" value="1"/>
</dbReference>
<organism evidence="5 6">
    <name type="scientific">Galemys pyrenaicus</name>
    <name type="common">Iberian desman</name>
    <name type="synonym">Pyrenean desman</name>
    <dbReference type="NCBI Taxonomy" id="202257"/>
    <lineage>
        <taxon>Eukaryota</taxon>
        <taxon>Metazoa</taxon>
        <taxon>Chordata</taxon>
        <taxon>Craniata</taxon>
        <taxon>Vertebrata</taxon>
        <taxon>Euteleostomi</taxon>
        <taxon>Mammalia</taxon>
        <taxon>Eutheria</taxon>
        <taxon>Laurasiatheria</taxon>
        <taxon>Eulipotyphla</taxon>
        <taxon>Talpidae</taxon>
        <taxon>Galemys</taxon>
    </lineage>
</organism>
<dbReference type="PROSITE" id="PS50804">
    <property type="entry name" value="SCAN_BOX"/>
    <property type="match status" value="1"/>
</dbReference>
<gene>
    <name evidence="5" type="ORF">J0S82_001338</name>
</gene>
<dbReference type="InterPro" id="IPR038269">
    <property type="entry name" value="SCAN_sf"/>
</dbReference>
<feature type="compositionally biased region" description="Low complexity" evidence="3">
    <location>
        <begin position="61"/>
        <end position="77"/>
    </location>
</feature>
<dbReference type="GO" id="GO:0005634">
    <property type="term" value="C:nucleus"/>
    <property type="evidence" value="ECO:0007669"/>
    <property type="project" value="UniProtKB-SubCell"/>
</dbReference>
<reference evidence="5" key="1">
    <citation type="journal article" date="2021" name="Evol. Appl.">
        <title>The genome of the Pyrenean desman and the effects of bottlenecks and inbreeding on the genomic landscape of an endangered species.</title>
        <authorList>
            <person name="Escoda L."/>
            <person name="Castresana J."/>
        </authorList>
    </citation>
    <scope>NUCLEOTIDE SEQUENCE</scope>
    <source>
        <strain evidence="5">IBE-C5619</strain>
    </source>
</reference>
<evidence type="ECO:0000313" key="6">
    <source>
        <dbReference type="Proteomes" id="UP000700334"/>
    </source>
</evidence>
<dbReference type="Proteomes" id="UP000700334">
    <property type="component" value="Unassembled WGS sequence"/>
</dbReference>
<evidence type="ECO:0000256" key="1">
    <source>
        <dbReference type="ARBA" id="ARBA00023242"/>
    </source>
</evidence>
<evidence type="ECO:0000256" key="3">
    <source>
        <dbReference type="SAM" id="MobiDB-lite"/>
    </source>
</evidence>
<dbReference type="AlphaFoldDB" id="A0A8J6DF22"/>
<evidence type="ECO:0000256" key="2">
    <source>
        <dbReference type="PROSITE-ProRule" id="PRU00187"/>
    </source>
</evidence>
<feature type="region of interest" description="Disordered" evidence="3">
    <location>
        <begin position="281"/>
        <end position="309"/>
    </location>
</feature>
<dbReference type="InterPro" id="IPR003309">
    <property type="entry name" value="SCAN_dom"/>
</dbReference>
<feature type="domain" description="SCAN box" evidence="4">
    <location>
        <begin position="169"/>
        <end position="251"/>
    </location>
</feature>
<dbReference type="CDD" id="cd07936">
    <property type="entry name" value="SCAN"/>
    <property type="match status" value="1"/>
</dbReference>
<proteinExistence type="predicted"/>
<comment type="subcellular location">
    <subcellularLocation>
        <location evidence="2">Nucleus</location>
    </subcellularLocation>
</comment>
<comment type="caution">
    <text evidence="5">The sequence shown here is derived from an EMBL/GenBank/DDBJ whole genome shotgun (WGS) entry which is preliminary data.</text>
</comment>
<dbReference type="PANTHER" id="PTHR45935:SF28">
    <property type="entry name" value="SCAN DOMAIN-CONTAINING PROTEIN 3"/>
    <property type="match status" value="1"/>
</dbReference>